<evidence type="ECO:0008006" key="4">
    <source>
        <dbReference type="Google" id="ProtNLM"/>
    </source>
</evidence>
<reference evidence="3" key="1">
    <citation type="journal article" date="2019" name="Int. J. Syst. Evol. Microbiol.">
        <title>The Global Catalogue of Microorganisms (GCM) 10K type strain sequencing project: providing services to taxonomists for standard genome sequencing and annotation.</title>
        <authorList>
            <consortium name="The Broad Institute Genomics Platform"/>
            <consortium name="The Broad Institute Genome Sequencing Center for Infectious Disease"/>
            <person name="Wu L."/>
            <person name="Ma J."/>
        </authorList>
    </citation>
    <scope>NUCLEOTIDE SEQUENCE [LARGE SCALE GENOMIC DNA]</scope>
    <source>
        <strain evidence="3">KCTC 42255</strain>
    </source>
</reference>
<feature type="chain" id="PRO_5046008798" description="Lipocalin-like domain-containing protein" evidence="1">
    <location>
        <begin position="21"/>
        <end position="174"/>
    </location>
</feature>
<dbReference type="EMBL" id="JBHULZ010000009">
    <property type="protein sequence ID" value="MFD2696849.1"/>
    <property type="molecule type" value="Genomic_DNA"/>
</dbReference>
<protein>
    <recommendedName>
        <fullName evidence="4">Lipocalin-like domain-containing protein</fullName>
    </recommendedName>
</protein>
<name>A0ABW5SB93_9FLAO</name>
<keyword evidence="1" id="KW-0732">Signal</keyword>
<comment type="caution">
    <text evidence="2">The sequence shown here is derived from an EMBL/GenBank/DDBJ whole genome shotgun (WGS) entry which is preliminary data.</text>
</comment>
<feature type="signal peptide" evidence="1">
    <location>
        <begin position="1"/>
        <end position="20"/>
    </location>
</feature>
<dbReference type="Proteomes" id="UP001597357">
    <property type="component" value="Unassembled WGS sequence"/>
</dbReference>
<evidence type="ECO:0000256" key="1">
    <source>
        <dbReference type="SAM" id="SignalP"/>
    </source>
</evidence>
<gene>
    <name evidence="2" type="ORF">ACFSQ0_02495</name>
</gene>
<organism evidence="2 3">
    <name type="scientific">Mesonia sediminis</name>
    <dbReference type="NCBI Taxonomy" id="1703946"/>
    <lineage>
        <taxon>Bacteria</taxon>
        <taxon>Pseudomonadati</taxon>
        <taxon>Bacteroidota</taxon>
        <taxon>Flavobacteriia</taxon>
        <taxon>Flavobacteriales</taxon>
        <taxon>Flavobacteriaceae</taxon>
        <taxon>Mesonia</taxon>
    </lineage>
</organism>
<evidence type="ECO:0000313" key="3">
    <source>
        <dbReference type="Proteomes" id="UP001597357"/>
    </source>
</evidence>
<accession>A0ABW5SB93</accession>
<dbReference type="RefSeq" id="WP_379043651.1">
    <property type="nucleotide sequence ID" value="NZ_JBHULZ010000009.1"/>
</dbReference>
<keyword evidence="3" id="KW-1185">Reference proteome</keyword>
<proteinExistence type="predicted"/>
<dbReference type="PROSITE" id="PS51257">
    <property type="entry name" value="PROKAR_LIPOPROTEIN"/>
    <property type="match status" value="1"/>
</dbReference>
<sequence>MKLRIKILFSLLLCSLLSCSNDDDNSSKKTNELPKNKISFEIESTKNQKKQGDCFIVVVEDYTYMISAHDGNNMEDQSFSLQFYKSFDQANSENPPVGTYPIKGIPDLAEIDGFWVTYTDLETDLEYNNNLEGQIKITRSDNQILEGSFSFEATNYDTGESIKIINGKFTTEAF</sequence>
<evidence type="ECO:0000313" key="2">
    <source>
        <dbReference type="EMBL" id="MFD2696849.1"/>
    </source>
</evidence>